<keyword evidence="3" id="KW-1185">Reference proteome</keyword>
<gene>
    <name evidence="2" type="ORF">MMA15_03065</name>
</gene>
<dbReference type="InterPro" id="IPR027417">
    <property type="entry name" value="P-loop_NTPase"/>
</dbReference>
<evidence type="ECO:0000256" key="1">
    <source>
        <dbReference type="SAM" id="MobiDB-lite"/>
    </source>
</evidence>
<name>A0ABS9ST17_9ACTN</name>
<reference evidence="2" key="1">
    <citation type="submission" date="2022-03" db="EMBL/GenBank/DDBJ databases">
        <authorList>
            <person name="Santos J.D.N."/>
            <person name="Kallscheuer N."/>
            <person name="Jogler C."/>
            <person name="Lage O.M."/>
        </authorList>
    </citation>
    <scope>NUCLEOTIDE SEQUENCE</scope>
    <source>
        <strain evidence="2">M600PL45_2</strain>
    </source>
</reference>
<organism evidence="2 3">
    <name type="scientific">Streptomyces marispadix</name>
    <dbReference type="NCBI Taxonomy" id="2922868"/>
    <lineage>
        <taxon>Bacteria</taxon>
        <taxon>Bacillati</taxon>
        <taxon>Actinomycetota</taxon>
        <taxon>Actinomycetes</taxon>
        <taxon>Kitasatosporales</taxon>
        <taxon>Streptomycetaceae</taxon>
        <taxon>Streptomyces</taxon>
    </lineage>
</organism>
<reference evidence="2" key="2">
    <citation type="journal article" date="2023" name="Int. J. Syst. Evol. Microbiol.">
        <title>Streptomyces marispadix sp. nov., isolated from marine beach sediment of the Northern Coast of Portugal.</title>
        <authorList>
            <person name="dos Santos J.D.N."/>
            <person name="Vitorino I.R."/>
            <person name="Kallscheuer N."/>
            <person name="Srivastava A."/>
            <person name="Krautwurst S."/>
            <person name="Marz M."/>
            <person name="Jogler C."/>
            <person name="Lobo Da Cunha A."/>
            <person name="Catita J."/>
            <person name="Goncalves H."/>
            <person name="Gonzalez I."/>
            <person name="Reyes F."/>
            <person name="Lage O.M."/>
        </authorList>
    </citation>
    <scope>NUCLEOTIDE SEQUENCE</scope>
    <source>
        <strain evidence="2">M600PL45_2</strain>
    </source>
</reference>
<accession>A0ABS9ST17</accession>
<dbReference type="Proteomes" id="UP001166784">
    <property type="component" value="Unassembled WGS sequence"/>
</dbReference>
<dbReference type="EMBL" id="JAKWJU010000002">
    <property type="protein sequence ID" value="MCH6159432.1"/>
    <property type="molecule type" value="Genomic_DNA"/>
</dbReference>
<protein>
    <submittedName>
        <fullName evidence="2">Sulfotransferase</fullName>
    </submittedName>
</protein>
<evidence type="ECO:0000313" key="3">
    <source>
        <dbReference type="Proteomes" id="UP001166784"/>
    </source>
</evidence>
<proteinExistence type="predicted"/>
<evidence type="ECO:0000313" key="2">
    <source>
        <dbReference type="EMBL" id="MCH6159432.1"/>
    </source>
</evidence>
<dbReference type="SUPFAM" id="SSF52540">
    <property type="entry name" value="P-loop containing nucleoside triphosphate hydrolases"/>
    <property type="match status" value="1"/>
</dbReference>
<dbReference type="RefSeq" id="WP_241057378.1">
    <property type="nucleotide sequence ID" value="NZ_JAKWJU010000002.1"/>
</dbReference>
<feature type="region of interest" description="Disordered" evidence="1">
    <location>
        <begin position="1"/>
        <end position="20"/>
    </location>
</feature>
<dbReference type="Gene3D" id="3.40.50.300">
    <property type="entry name" value="P-loop containing nucleotide triphosphate hydrolases"/>
    <property type="match status" value="1"/>
</dbReference>
<sequence>MAISSRTARRGGRAEGEETTVRTGIKTLTFVVGTGRSGSTALSQVLRLHPDVLSLNELYASIDGPPALSEQPLTGEEFWRCLREPMPVFDTMVRSGTPLPEFIYSRHPEWRYDAETTGIPAISMMALPHLSDDPDAFLDALEPEVRGWPERPAPQQWHALFGAIASRIGGREAAVERSGYSLHRVGLLHRLFPEARFVHLYRHGPDCALSMSRHNGYRMISLLREIVRRSGVESASELTDDHIKQLPDDLAPLLSPRYDPSLVLDREMPVPEFGTLWSELVCEGVESLSEIPAGQRTSLSYERLLDAPRQELARLADFIGVQPFAEWLEEGDELLDGTGRLGSSLRLPERVLAELRENCARGEEALGVSGSDSPRLPQS</sequence>
<comment type="caution">
    <text evidence="2">The sequence shown here is derived from an EMBL/GenBank/DDBJ whole genome shotgun (WGS) entry which is preliminary data.</text>
</comment>
<dbReference type="Pfam" id="PF13469">
    <property type="entry name" value="Sulfotransfer_3"/>
    <property type="match status" value="1"/>
</dbReference>